<dbReference type="Gene3D" id="1.10.630.10">
    <property type="entry name" value="Cytochrome P450"/>
    <property type="match status" value="1"/>
</dbReference>
<accession>A0AAW0Q462</accession>
<organism evidence="11 12">
    <name type="scientific">Apiospora kogelbergensis</name>
    <dbReference type="NCBI Taxonomy" id="1337665"/>
    <lineage>
        <taxon>Eukaryota</taxon>
        <taxon>Fungi</taxon>
        <taxon>Dikarya</taxon>
        <taxon>Ascomycota</taxon>
        <taxon>Pezizomycotina</taxon>
        <taxon>Sordariomycetes</taxon>
        <taxon>Xylariomycetidae</taxon>
        <taxon>Amphisphaeriales</taxon>
        <taxon>Apiosporaceae</taxon>
        <taxon>Apiospora</taxon>
    </lineage>
</organism>
<evidence type="ECO:0008006" key="13">
    <source>
        <dbReference type="Google" id="ProtNLM"/>
    </source>
</evidence>
<evidence type="ECO:0000256" key="7">
    <source>
        <dbReference type="ARBA" id="ARBA00023033"/>
    </source>
</evidence>
<dbReference type="InterPro" id="IPR036396">
    <property type="entry name" value="Cyt_P450_sf"/>
</dbReference>
<dbReference type="PANTHER" id="PTHR24305:SF157">
    <property type="entry name" value="N-ACETYLTRYPTOPHAN 6-HYDROXYLASE IVOC-RELATED"/>
    <property type="match status" value="1"/>
</dbReference>
<evidence type="ECO:0000256" key="3">
    <source>
        <dbReference type="ARBA" id="ARBA00022617"/>
    </source>
</evidence>
<dbReference type="GO" id="GO:0005506">
    <property type="term" value="F:iron ion binding"/>
    <property type="evidence" value="ECO:0007669"/>
    <property type="project" value="InterPro"/>
</dbReference>
<dbReference type="GO" id="GO:0004497">
    <property type="term" value="F:monooxygenase activity"/>
    <property type="evidence" value="ECO:0007669"/>
    <property type="project" value="UniProtKB-KW"/>
</dbReference>
<keyword evidence="7 9" id="KW-0503">Monooxygenase</keyword>
<dbReference type="PANTHER" id="PTHR24305">
    <property type="entry name" value="CYTOCHROME P450"/>
    <property type="match status" value="1"/>
</dbReference>
<evidence type="ECO:0000313" key="12">
    <source>
        <dbReference type="Proteomes" id="UP001392437"/>
    </source>
</evidence>
<dbReference type="Proteomes" id="UP001392437">
    <property type="component" value="Unassembled WGS sequence"/>
</dbReference>
<dbReference type="InterPro" id="IPR002401">
    <property type="entry name" value="Cyt_P450_E_grp-I"/>
</dbReference>
<protein>
    <recommendedName>
        <fullName evidence="13">Cytochrome P450</fullName>
    </recommendedName>
</protein>
<evidence type="ECO:0000256" key="6">
    <source>
        <dbReference type="ARBA" id="ARBA00023004"/>
    </source>
</evidence>
<evidence type="ECO:0000256" key="4">
    <source>
        <dbReference type="ARBA" id="ARBA00022723"/>
    </source>
</evidence>
<dbReference type="GO" id="GO:0016705">
    <property type="term" value="F:oxidoreductase activity, acting on paired donors, with incorporation or reduction of molecular oxygen"/>
    <property type="evidence" value="ECO:0007669"/>
    <property type="project" value="InterPro"/>
</dbReference>
<dbReference type="PRINTS" id="PR00463">
    <property type="entry name" value="EP450I"/>
</dbReference>
<feature type="binding site" description="axial binding residue" evidence="8">
    <location>
        <position position="462"/>
    </location>
    <ligand>
        <name>heme</name>
        <dbReference type="ChEBI" id="CHEBI:30413"/>
    </ligand>
    <ligandPart>
        <name>Fe</name>
        <dbReference type="ChEBI" id="CHEBI:18248"/>
    </ligandPart>
</feature>
<dbReference type="SUPFAM" id="SSF48264">
    <property type="entry name" value="Cytochrome P450"/>
    <property type="match status" value="1"/>
</dbReference>
<sequence length="526" mass="59444">MEQLLQTYTELRQGVSTYALLPLLFTLYIAGISLYRLYFSPASGFPGPKLAIVSYWYEFYYDFWKGGRYTWKIRELHDVYGPFVRINPHEVHCNDPDFFPILYTNSSKRKSDKSKWLIRQSWTRDSTFKTIEHDLHKQRRAQLNPFFSKASIRSLEPLMASKVDRVCQRLQHLASHGQVVSLTHAFAALTLDIVSHVCFGVSYNTLEDDDLCKDWYEGMVVASRGGNLVRHLPWIYTPLRFLPRLATASTSAGMQASTGRQKELESTVRDVIGRHNSEGTKEAAKPASRTIFDAILDANVPAEEKSEPRLVNEAHSLTGAGAMTTAKAMEQTIYYLLRQPDCMQRLFEELTAAIPDDAVIPSSAVLEKLPYLTAVVHEGLRLSKGVPHRFMRISPDASYHYGHVIIPRGVPVGMTLMDFVEDPDVYPDPQSFDPERWIPFDGPAARKCRDNLLIFGGGSRMCVGINMAWAELYLTIAVVVRRLGPRLRLADVDFERDVMVVEDGFNALASRDSKGLRITLEPGVSS</sequence>
<dbReference type="InterPro" id="IPR017972">
    <property type="entry name" value="Cyt_P450_CS"/>
</dbReference>
<keyword evidence="12" id="KW-1185">Reference proteome</keyword>
<evidence type="ECO:0000256" key="5">
    <source>
        <dbReference type="ARBA" id="ARBA00023002"/>
    </source>
</evidence>
<dbReference type="InterPro" id="IPR001128">
    <property type="entry name" value="Cyt_P450"/>
</dbReference>
<evidence type="ECO:0000256" key="9">
    <source>
        <dbReference type="RuleBase" id="RU000461"/>
    </source>
</evidence>
<keyword evidence="6 8" id="KW-0408">Iron</keyword>
<evidence type="ECO:0000256" key="2">
    <source>
        <dbReference type="ARBA" id="ARBA00010617"/>
    </source>
</evidence>
<reference evidence="11 12" key="1">
    <citation type="submission" date="2023-01" db="EMBL/GenBank/DDBJ databases">
        <title>Analysis of 21 Apiospora genomes using comparative genomics revels a genus with tremendous synthesis potential of carbohydrate active enzymes and secondary metabolites.</title>
        <authorList>
            <person name="Sorensen T."/>
        </authorList>
    </citation>
    <scope>NUCLEOTIDE SEQUENCE [LARGE SCALE GENOMIC DNA]</scope>
    <source>
        <strain evidence="11 12">CBS 117206</strain>
    </source>
</reference>
<keyword evidence="4 8" id="KW-0479">Metal-binding</keyword>
<dbReference type="EMBL" id="JAQQWP010000013">
    <property type="protein sequence ID" value="KAK8092477.1"/>
    <property type="molecule type" value="Genomic_DNA"/>
</dbReference>
<comment type="cofactor">
    <cofactor evidence="1 8">
        <name>heme</name>
        <dbReference type="ChEBI" id="CHEBI:30413"/>
    </cofactor>
</comment>
<dbReference type="GO" id="GO:0020037">
    <property type="term" value="F:heme binding"/>
    <property type="evidence" value="ECO:0007669"/>
    <property type="project" value="InterPro"/>
</dbReference>
<keyword evidence="5 9" id="KW-0560">Oxidoreductase</keyword>
<dbReference type="CDD" id="cd11062">
    <property type="entry name" value="CYP58-like"/>
    <property type="match status" value="1"/>
</dbReference>
<comment type="caution">
    <text evidence="11">The sequence shown here is derived from an EMBL/GenBank/DDBJ whole genome shotgun (WGS) entry which is preliminary data.</text>
</comment>
<name>A0AAW0Q462_9PEZI</name>
<keyword evidence="10" id="KW-1133">Transmembrane helix</keyword>
<evidence type="ECO:0000313" key="11">
    <source>
        <dbReference type="EMBL" id="KAK8092477.1"/>
    </source>
</evidence>
<dbReference type="AlphaFoldDB" id="A0AAW0Q462"/>
<keyword evidence="3 8" id="KW-0349">Heme</keyword>
<evidence type="ECO:0000256" key="1">
    <source>
        <dbReference type="ARBA" id="ARBA00001971"/>
    </source>
</evidence>
<dbReference type="Pfam" id="PF00067">
    <property type="entry name" value="p450"/>
    <property type="match status" value="1"/>
</dbReference>
<feature type="transmembrane region" description="Helical" evidence="10">
    <location>
        <begin position="20"/>
        <end position="39"/>
    </location>
</feature>
<gene>
    <name evidence="11" type="ORF">PG999_014676</name>
</gene>
<evidence type="ECO:0000256" key="10">
    <source>
        <dbReference type="SAM" id="Phobius"/>
    </source>
</evidence>
<dbReference type="PRINTS" id="PR00385">
    <property type="entry name" value="P450"/>
</dbReference>
<comment type="similarity">
    <text evidence="2 9">Belongs to the cytochrome P450 family.</text>
</comment>
<evidence type="ECO:0000256" key="8">
    <source>
        <dbReference type="PIRSR" id="PIRSR602401-1"/>
    </source>
</evidence>
<dbReference type="PROSITE" id="PS00086">
    <property type="entry name" value="CYTOCHROME_P450"/>
    <property type="match status" value="1"/>
</dbReference>
<proteinExistence type="inferred from homology"/>
<dbReference type="InterPro" id="IPR050121">
    <property type="entry name" value="Cytochrome_P450_monoxygenase"/>
</dbReference>
<keyword evidence="10" id="KW-0472">Membrane</keyword>
<keyword evidence="10" id="KW-0812">Transmembrane</keyword>